<accession>A0ABP7RKX8</accession>
<dbReference type="Gene3D" id="3.40.50.720">
    <property type="entry name" value="NAD(P)-binding Rossmann-like Domain"/>
    <property type="match status" value="1"/>
</dbReference>
<comment type="caution">
    <text evidence="5">The sequence shown here is derived from an EMBL/GenBank/DDBJ whole genome shotgun (WGS) entry which is preliminary data.</text>
</comment>
<comment type="similarity">
    <text evidence="1 3">Belongs to the short-chain dehydrogenases/reductases (SDR) family.</text>
</comment>
<dbReference type="EMBL" id="BAABAL010000005">
    <property type="protein sequence ID" value="GAA3999010.1"/>
    <property type="molecule type" value="Genomic_DNA"/>
</dbReference>
<dbReference type="Proteomes" id="UP001501747">
    <property type="component" value="Unassembled WGS sequence"/>
</dbReference>
<dbReference type="PRINTS" id="PR00081">
    <property type="entry name" value="GDHRDH"/>
</dbReference>
<proteinExistence type="inferred from homology"/>
<evidence type="ECO:0000313" key="6">
    <source>
        <dbReference type="Proteomes" id="UP001501747"/>
    </source>
</evidence>
<dbReference type="Pfam" id="PF00106">
    <property type="entry name" value="adh_short"/>
    <property type="match status" value="1"/>
</dbReference>
<evidence type="ECO:0000256" key="2">
    <source>
        <dbReference type="ARBA" id="ARBA00023002"/>
    </source>
</evidence>
<evidence type="ECO:0000313" key="5">
    <source>
        <dbReference type="EMBL" id="GAA3999010.1"/>
    </source>
</evidence>
<dbReference type="InterPro" id="IPR057326">
    <property type="entry name" value="KR_dom"/>
</dbReference>
<dbReference type="InterPro" id="IPR036291">
    <property type="entry name" value="NAD(P)-bd_dom_sf"/>
</dbReference>
<evidence type="ECO:0000256" key="1">
    <source>
        <dbReference type="ARBA" id="ARBA00006484"/>
    </source>
</evidence>
<organism evidence="5 6">
    <name type="scientific">Allokutzneria multivorans</name>
    <dbReference type="NCBI Taxonomy" id="1142134"/>
    <lineage>
        <taxon>Bacteria</taxon>
        <taxon>Bacillati</taxon>
        <taxon>Actinomycetota</taxon>
        <taxon>Actinomycetes</taxon>
        <taxon>Pseudonocardiales</taxon>
        <taxon>Pseudonocardiaceae</taxon>
        <taxon>Allokutzneria</taxon>
    </lineage>
</organism>
<protein>
    <submittedName>
        <fullName evidence="5">SDR family oxidoreductase</fullName>
    </submittedName>
</protein>
<name>A0ABP7RKX8_9PSEU</name>
<reference evidence="6" key="1">
    <citation type="journal article" date="2019" name="Int. J. Syst. Evol. Microbiol.">
        <title>The Global Catalogue of Microorganisms (GCM) 10K type strain sequencing project: providing services to taxonomists for standard genome sequencing and annotation.</title>
        <authorList>
            <consortium name="The Broad Institute Genomics Platform"/>
            <consortium name="The Broad Institute Genome Sequencing Center for Infectious Disease"/>
            <person name="Wu L."/>
            <person name="Ma J."/>
        </authorList>
    </citation>
    <scope>NUCLEOTIDE SEQUENCE [LARGE SCALE GENOMIC DNA]</scope>
    <source>
        <strain evidence="6">JCM 17342</strain>
    </source>
</reference>
<dbReference type="PANTHER" id="PTHR44196">
    <property type="entry name" value="DEHYDROGENASE/REDUCTASE SDR FAMILY MEMBER 7B"/>
    <property type="match status" value="1"/>
</dbReference>
<dbReference type="RefSeq" id="WP_344872778.1">
    <property type="nucleotide sequence ID" value="NZ_BAABAL010000005.1"/>
</dbReference>
<dbReference type="PANTHER" id="PTHR44196:SF2">
    <property type="entry name" value="SHORT-CHAIN DEHYDROGENASE-RELATED"/>
    <property type="match status" value="1"/>
</dbReference>
<sequence>MPTALVTGPTAGIGAAFARRLAAEGHDLVLVARNGERLEKLADELRERHSIHVEVLAADLADEKQRGMVELRLADPDAPVDLLVNNAGFGTGKEFWDSPVEELQSQLDVNVTAVLRLTHAVLPVMRARGRGAVINVSSVAGFFPERGSAYSASKAWVTTFSEGLAAAMAGTGVRIVALCPGFTHTEFHERASIDMSKAPNWVWLEADRVVHECLADLRRGRVISVPGAHYKAAVGVGRLLPRSLVRMVMNRAGVSRLKR</sequence>
<evidence type="ECO:0000259" key="4">
    <source>
        <dbReference type="SMART" id="SM00822"/>
    </source>
</evidence>
<dbReference type="PIRSF" id="PIRSF000126">
    <property type="entry name" value="11-beta-HSD1"/>
    <property type="match status" value="1"/>
</dbReference>
<gene>
    <name evidence="5" type="ORF">GCM10022247_19090</name>
</gene>
<dbReference type="PRINTS" id="PR00080">
    <property type="entry name" value="SDRFAMILY"/>
</dbReference>
<dbReference type="SUPFAM" id="SSF51735">
    <property type="entry name" value="NAD(P)-binding Rossmann-fold domains"/>
    <property type="match status" value="1"/>
</dbReference>
<feature type="domain" description="Ketoreductase" evidence="4">
    <location>
        <begin position="2"/>
        <end position="185"/>
    </location>
</feature>
<keyword evidence="6" id="KW-1185">Reference proteome</keyword>
<keyword evidence="2" id="KW-0560">Oxidoreductase</keyword>
<dbReference type="SMART" id="SM00822">
    <property type="entry name" value="PKS_KR"/>
    <property type="match status" value="1"/>
</dbReference>
<evidence type="ECO:0000256" key="3">
    <source>
        <dbReference type="RuleBase" id="RU000363"/>
    </source>
</evidence>
<dbReference type="InterPro" id="IPR002347">
    <property type="entry name" value="SDR_fam"/>
</dbReference>